<dbReference type="EMBL" id="JACMYH010000003">
    <property type="protein sequence ID" value="MBC2679560.1"/>
    <property type="molecule type" value="Genomic_DNA"/>
</dbReference>
<name>A0A7X1KUL6_9PSED</name>
<organism evidence="1 2">
    <name type="scientific">Pseudomonas baltica</name>
    <dbReference type="NCBI Taxonomy" id="2762576"/>
    <lineage>
        <taxon>Bacteria</taxon>
        <taxon>Pseudomonadati</taxon>
        <taxon>Pseudomonadota</taxon>
        <taxon>Gammaproteobacteria</taxon>
        <taxon>Pseudomonadales</taxon>
        <taxon>Pseudomonadaceae</taxon>
        <taxon>Pseudomonas</taxon>
    </lineage>
</organism>
<dbReference type="AlphaFoldDB" id="A0A7X1KUL6"/>
<gene>
    <name evidence="1" type="ORF">H7993_14280</name>
</gene>
<sequence>MIELVNPLPEPHGFDERCRQRGNAWLQDNPDAARPRDYWSPFRPELGEGFTNRCAFGAMYIPSGTVEHFISCDQDRGMAYEWSNYRYVDAWMNSAKGNKKAEDFLDPFEVREGWFEVLLPSLQLVLTDQVPEAVRARAEYTLKHLPLRDDERVMRVRRQWLRLFEEGKVGLEGLREMAPLIAAAVERQAERSAAFAADDRSYEAPQTP</sequence>
<evidence type="ECO:0000313" key="1">
    <source>
        <dbReference type="EMBL" id="MBC2679560.1"/>
    </source>
</evidence>
<proteinExistence type="predicted"/>
<dbReference type="Proteomes" id="UP000546173">
    <property type="component" value="Unassembled WGS sequence"/>
</dbReference>
<reference evidence="1 2" key="1">
    <citation type="submission" date="2020-08" db="EMBL/GenBank/DDBJ databases">
        <title>Pseudomonas sp. nov.</title>
        <authorList>
            <person name="Gieschler S."/>
            <person name="Fiedler G."/>
            <person name="Brinks E."/>
            <person name="Boehnlein C."/>
            <person name="Franz C.M.A.P."/>
            <person name="Kabisch J."/>
        </authorList>
    </citation>
    <scope>NUCLEOTIDE SEQUENCE [LARGE SCALE GENOMIC DNA]</scope>
    <source>
        <strain evidence="1 2">MBT-2</strain>
    </source>
</reference>
<protein>
    <submittedName>
        <fullName evidence="1">Uncharacterized protein</fullName>
    </submittedName>
</protein>
<accession>A0A7X1KUL6</accession>
<keyword evidence="2" id="KW-1185">Reference proteome</keyword>
<evidence type="ECO:0000313" key="2">
    <source>
        <dbReference type="Proteomes" id="UP000546173"/>
    </source>
</evidence>
<comment type="caution">
    <text evidence="1">The sequence shown here is derived from an EMBL/GenBank/DDBJ whole genome shotgun (WGS) entry which is preliminary data.</text>
</comment>
<dbReference type="RefSeq" id="WP_185794760.1">
    <property type="nucleotide sequence ID" value="NZ_JACMYH010000003.1"/>
</dbReference>